<organism evidence="1 2">
    <name type="scientific">Actinocrispum wychmicini</name>
    <dbReference type="NCBI Taxonomy" id="1213861"/>
    <lineage>
        <taxon>Bacteria</taxon>
        <taxon>Bacillati</taxon>
        <taxon>Actinomycetota</taxon>
        <taxon>Actinomycetes</taxon>
        <taxon>Pseudonocardiales</taxon>
        <taxon>Pseudonocardiaceae</taxon>
        <taxon>Actinocrispum</taxon>
    </lineage>
</organism>
<comment type="caution">
    <text evidence="1">The sequence shown here is derived from an EMBL/GenBank/DDBJ whole genome shotgun (WGS) entry which is preliminary data.</text>
</comment>
<dbReference type="InterPro" id="IPR029063">
    <property type="entry name" value="SAM-dependent_MTases_sf"/>
</dbReference>
<keyword evidence="1" id="KW-0808">Transferase</keyword>
<name>A0A4R2K7M9_9PSEU</name>
<gene>
    <name evidence="1" type="ORF">EV192_1011751</name>
</gene>
<dbReference type="AlphaFoldDB" id="A0A4R2K7M9"/>
<protein>
    <submittedName>
        <fullName evidence="1">S-adenosyl methyltransferase</fullName>
    </submittedName>
</protein>
<dbReference type="Proteomes" id="UP000295680">
    <property type="component" value="Unassembled WGS sequence"/>
</dbReference>
<dbReference type="GO" id="GO:0032259">
    <property type="term" value="P:methylation"/>
    <property type="evidence" value="ECO:0007669"/>
    <property type="project" value="UniProtKB-KW"/>
</dbReference>
<dbReference type="GO" id="GO:0008168">
    <property type="term" value="F:methyltransferase activity"/>
    <property type="evidence" value="ECO:0007669"/>
    <property type="project" value="UniProtKB-KW"/>
</dbReference>
<keyword evidence="2" id="KW-1185">Reference proteome</keyword>
<sequence length="87" mass="9854">MPWVPEGVDVEVPNAARMYDYILEGSHNFAADRQLAEKVLKVVPAEEAARSNRAFLRRTVRHLVRDVGVRQFRTSVLAYPQSAACTR</sequence>
<proteinExistence type="predicted"/>
<evidence type="ECO:0000313" key="2">
    <source>
        <dbReference type="Proteomes" id="UP000295680"/>
    </source>
</evidence>
<dbReference type="InterPro" id="IPR006764">
    <property type="entry name" value="SAM_dep_MeTrfase_SAV2177_type"/>
</dbReference>
<accession>A0A4R2K7M9</accession>
<evidence type="ECO:0000313" key="1">
    <source>
        <dbReference type="EMBL" id="TCO65959.1"/>
    </source>
</evidence>
<keyword evidence="1" id="KW-0489">Methyltransferase</keyword>
<reference evidence="1 2" key="1">
    <citation type="submission" date="2019-03" db="EMBL/GenBank/DDBJ databases">
        <title>Genomic Encyclopedia of Type Strains, Phase IV (KMG-IV): sequencing the most valuable type-strain genomes for metagenomic binning, comparative biology and taxonomic classification.</title>
        <authorList>
            <person name="Goeker M."/>
        </authorList>
    </citation>
    <scope>NUCLEOTIDE SEQUENCE [LARGE SCALE GENOMIC DNA]</scope>
    <source>
        <strain evidence="1 2">DSM 45934</strain>
    </source>
</reference>
<dbReference type="Pfam" id="PF04672">
    <property type="entry name" value="Methyltransf_19"/>
    <property type="match status" value="1"/>
</dbReference>
<dbReference type="Gene3D" id="3.40.50.150">
    <property type="entry name" value="Vaccinia Virus protein VP39"/>
    <property type="match status" value="1"/>
</dbReference>
<dbReference type="RefSeq" id="WP_279492951.1">
    <property type="nucleotide sequence ID" value="NZ_SLWS01000001.1"/>
</dbReference>
<dbReference type="EMBL" id="SLWS01000001">
    <property type="protein sequence ID" value="TCO65959.1"/>
    <property type="molecule type" value="Genomic_DNA"/>
</dbReference>